<dbReference type="AlphaFoldDB" id="A0A6G0SVI0"/>
<evidence type="ECO:0000313" key="1">
    <source>
        <dbReference type="EMBL" id="KAE9522272.1"/>
    </source>
</evidence>
<gene>
    <name evidence="1" type="ORF">AGLY_017315</name>
</gene>
<accession>A0A6G0SVI0</accession>
<proteinExistence type="predicted"/>
<protein>
    <submittedName>
        <fullName evidence="1">Uncharacterized protein</fullName>
    </submittedName>
</protein>
<sequence>MQESFTLSLSGNTTTLSVHYYPPIDGCYDIKDIKNQMLTQIDDFNNDNDYFGIKSTEKITFDIGIDRVDFRTTIFSNGTLRFNKVSNLNIVNSIKVMCNIAQGSFNNHMSSHSIYEFSPSENIGSKLIQTPNNLIYYKLNKTNIDSITILLVDQDHNPINNLGEKLIINLHIKRFGS</sequence>
<dbReference type="EMBL" id="VYZN01001422">
    <property type="protein sequence ID" value="KAE9522272.1"/>
    <property type="molecule type" value="Genomic_DNA"/>
</dbReference>
<comment type="caution">
    <text evidence="1">The sequence shown here is derived from an EMBL/GenBank/DDBJ whole genome shotgun (WGS) entry which is preliminary data.</text>
</comment>
<dbReference type="Proteomes" id="UP000475862">
    <property type="component" value="Unassembled WGS sequence"/>
</dbReference>
<dbReference type="OrthoDB" id="6767358at2759"/>
<name>A0A6G0SVI0_APHGL</name>
<reference evidence="1 2" key="1">
    <citation type="submission" date="2019-08" db="EMBL/GenBank/DDBJ databases">
        <title>The genome of the soybean aphid Biotype 1, its phylome, world population structure and adaptation to the North American continent.</title>
        <authorList>
            <person name="Giordano R."/>
            <person name="Donthu R.K."/>
            <person name="Hernandez A.G."/>
            <person name="Wright C.L."/>
            <person name="Zimin A.V."/>
        </authorList>
    </citation>
    <scope>NUCLEOTIDE SEQUENCE [LARGE SCALE GENOMIC DNA]</scope>
    <source>
        <tissue evidence="1">Whole aphids</tissue>
    </source>
</reference>
<organism evidence="1 2">
    <name type="scientific">Aphis glycines</name>
    <name type="common">Soybean aphid</name>
    <dbReference type="NCBI Taxonomy" id="307491"/>
    <lineage>
        <taxon>Eukaryota</taxon>
        <taxon>Metazoa</taxon>
        <taxon>Ecdysozoa</taxon>
        <taxon>Arthropoda</taxon>
        <taxon>Hexapoda</taxon>
        <taxon>Insecta</taxon>
        <taxon>Pterygota</taxon>
        <taxon>Neoptera</taxon>
        <taxon>Paraneoptera</taxon>
        <taxon>Hemiptera</taxon>
        <taxon>Sternorrhyncha</taxon>
        <taxon>Aphidomorpha</taxon>
        <taxon>Aphidoidea</taxon>
        <taxon>Aphididae</taxon>
        <taxon>Aphidini</taxon>
        <taxon>Aphis</taxon>
        <taxon>Aphis</taxon>
    </lineage>
</organism>
<evidence type="ECO:0000313" key="2">
    <source>
        <dbReference type="Proteomes" id="UP000475862"/>
    </source>
</evidence>
<keyword evidence="2" id="KW-1185">Reference proteome</keyword>